<feature type="transmembrane region" description="Helical" evidence="6">
    <location>
        <begin position="234"/>
        <end position="254"/>
    </location>
</feature>
<sequence length="551" mass="62117">MATPKPDPRASLSPLPSDYHAGLAVVTSFAFLSMVSTAALFAYLTWRLTSWKHRGYARANQYVALLINLIAADLIQAIGFALNIEWVKERAITVLTPTCWTQGWFLNAGDVGSAVFTFAMAIHLFMDIILDKRMPYWPFLGCIVLGWIFNFFCATIGIILHPHDFYVRAGIWCWINQDYMPMRLWLHYAWILVTEFGVVVIYSVMLAILWKRVRTVFYSTSDLRLRAQSAVKSILLYPLVYVVCTLPAVIIRLRVMTGGVATVPELTALGTMLVSNGWLDVLLYTITRSSLIFGPAAPDDDVYALETFTRFRPDHEGHGQRFSAAPVSPTKFHHSGEVKWPMSSKLKPRSTQSTEDLVITKHSSTAGSPTSEGSGIGRKGAGERESFASFEKRFEFDLDGIPKRPADSGHAVIVERDKKRRRRSTSTPTTPPSTQGCGGEYGAFDELDTMMTRLPLLVDKRSVKRRSSFMIFSSNTDNVQDRSLEVLVPQAWKSGSPRPRMKGEDLDRRQRMREAVEMRKALNWMIRNDEKEKIHDGLESPKSPVDFTEKG</sequence>
<feature type="region of interest" description="Disordered" evidence="5">
    <location>
        <begin position="399"/>
        <end position="439"/>
    </location>
</feature>
<feature type="compositionally biased region" description="Basic and acidic residues" evidence="5">
    <location>
        <begin position="530"/>
        <end position="539"/>
    </location>
</feature>
<feature type="transmembrane region" description="Helical" evidence="6">
    <location>
        <begin position="137"/>
        <end position="160"/>
    </location>
</feature>
<evidence type="ECO:0000313" key="8">
    <source>
        <dbReference type="Proteomes" id="UP000660729"/>
    </source>
</evidence>
<feature type="transmembrane region" description="Helical" evidence="6">
    <location>
        <begin position="188"/>
        <end position="210"/>
    </location>
</feature>
<evidence type="ECO:0000256" key="3">
    <source>
        <dbReference type="ARBA" id="ARBA00022989"/>
    </source>
</evidence>
<evidence type="ECO:0000256" key="6">
    <source>
        <dbReference type="SAM" id="Phobius"/>
    </source>
</evidence>
<feature type="transmembrane region" description="Helical" evidence="6">
    <location>
        <begin position="104"/>
        <end position="125"/>
    </location>
</feature>
<feature type="region of interest" description="Disordered" evidence="5">
    <location>
        <begin position="530"/>
        <end position="551"/>
    </location>
</feature>
<dbReference type="GO" id="GO:0004930">
    <property type="term" value="F:G protein-coupled receptor activity"/>
    <property type="evidence" value="ECO:0007669"/>
    <property type="project" value="TreeGrafter"/>
</dbReference>
<feature type="transmembrane region" description="Helical" evidence="6">
    <location>
        <begin position="20"/>
        <end position="44"/>
    </location>
</feature>
<keyword evidence="4 6" id="KW-0472">Membrane</keyword>
<evidence type="ECO:0000256" key="2">
    <source>
        <dbReference type="ARBA" id="ARBA00022692"/>
    </source>
</evidence>
<accession>A0A8H6VNV0</accession>
<dbReference type="Gene3D" id="1.20.1070.10">
    <property type="entry name" value="Rhodopsin 7-helix transmembrane proteins"/>
    <property type="match status" value="1"/>
</dbReference>
<evidence type="ECO:0000256" key="5">
    <source>
        <dbReference type="SAM" id="MobiDB-lite"/>
    </source>
</evidence>
<dbReference type="GO" id="GO:0005886">
    <property type="term" value="C:plasma membrane"/>
    <property type="evidence" value="ECO:0007669"/>
    <property type="project" value="TreeGrafter"/>
</dbReference>
<dbReference type="PANTHER" id="PTHR23112:SF37">
    <property type="entry name" value="G PROTEIN-COUPLED RECEPTOR GPR1"/>
    <property type="match status" value="1"/>
</dbReference>
<gene>
    <name evidence="7" type="ORF">HII31_03703</name>
</gene>
<dbReference type="SUPFAM" id="SSF81321">
    <property type="entry name" value="Family A G protein-coupled receptor-like"/>
    <property type="match status" value="1"/>
</dbReference>
<feature type="compositionally biased region" description="Polar residues" evidence="5">
    <location>
        <begin position="349"/>
        <end position="373"/>
    </location>
</feature>
<evidence type="ECO:0000313" key="7">
    <source>
        <dbReference type="EMBL" id="KAF7195029.1"/>
    </source>
</evidence>
<dbReference type="Proteomes" id="UP000660729">
    <property type="component" value="Unassembled WGS sequence"/>
</dbReference>
<dbReference type="OrthoDB" id="100006at2759"/>
<evidence type="ECO:0000256" key="1">
    <source>
        <dbReference type="ARBA" id="ARBA00004141"/>
    </source>
</evidence>
<dbReference type="PANTHER" id="PTHR23112">
    <property type="entry name" value="G PROTEIN-COUPLED RECEPTOR 157-RELATED"/>
    <property type="match status" value="1"/>
</dbReference>
<evidence type="ECO:0008006" key="9">
    <source>
        <dbReference type="Google" id="ProtNLM"/>
    </source>
</evidence>
<reference evidence="7" key="1">
    <citation type="submission" date="2020-04" db="EMBL/GenBank/DDBJ databases">
        <title>Draft genome resource of the tomato pathogen Pseudocercospora fuligena.</title>
        <authorList>
            <person name="Zaccaron A."/>
        </authorList>
    </citation>
    <scope>NUCLEOTIDE SEQUENCE</scope>
    <source>
        <strain evidence="7">PF001</strain>
    </source>
</reference>
<keyword evidence="3 6" id="KW-1133">Transmembrane helix</keyword>
<name>A0A8H6VNV0_9PEZI</name>
<feature type="compositionally biased region" description="Low complexity" evidence="5">
    <location>
        <begin position="425"/>
        <end position="434"/>
    </location>
</feature>
<feature type="region of interest" description="Disordered" evidence="5">
    <location>
        <begin position="317"/>
        <end position="383"/>
    </location>
</feature>
<keyword evidence="2 6" id="KW-0812">Transmembrane</keyword>
<dbReference type="AlphaFoldDB" id="A0A8H6VNV0"/>
<proteinExistence type="predicted"/>
<comment type="caution">
    <text evidence="7">The sequence shown here is derived from an EMBL/GenBank/DDBJ whole genome shotgun (WGS) entry which is preliminary data.</text>
</comment>
<organism evidence="7 8">
    <name type="scientific">Pseudocercospora fuligena</name>
    <dbReference type="NCBI Taxonomy" id="685502"/>
    <lineage>
        <taxon>Eukaryota</taxon>
        <taxon>Fungi</taxon>
        <taxon>Dikarya</taxon>
        <taxon>Ascomycota</taxon>
        <taxon>Pezizomycotina</taxon>
        <taxon>Dothideomycetes</taxon>
        <taxon>Dothideomycetidae</taxon>
        <taxon>Mycosphaerellales</taxon>
        <taxon>Mycosphaerellaceae</taxon>
        <taxon>Pseudocercospora</taxon>
    </lineage>
</organism>
<protein>
    <recommendedName>
        <fullName evidence="9">Glucose receptor Git3 N-terminal domain-containing protein</fullName>
    </recommendedName>
</protein>
<feature type="transmembrane region" description="Helical" evidence="6">
    <location>
        <begin position="65"/>
        <end position="84"/>
    </location>
</feature>
<evidence type="ECO:0000256" key="4">
    <source>
        <dbReference type="ARBA" id="ARBA00023136"/>
    </source>
</evidence>
<keyword evidence="8" id="KW-1185">Reference proteome</keyword>
<comment type="subcellular location">
    <subcellularLocation>
        <location evidence="1">Membrane</location>
        <topology evidence="1">Multi-pass membrane protein</topology>
    </subcellularLocation>
</comment>
<dbReference type="GO" id="GO:0007189">
    <property type="term" value="P:adenylate cyclase-activating G protein-coupled receptor signaling pathway"/>
    <property type="evidence" value="ECO:0007669"/>
    <property type="project" value="TreeGrafter"/>
</dbReference>
<dbReference type="EMBL" id="JABCIY010000044">
    <property type="protein sequence ID" value="KAF7195029.1"/>
    <property type="molecule type" value="Genomic_DNA"/>
</dbReference>
<feature type="compositionally biased region" description="Basic and acidic residues" evidence="5">
    <location>
        <begin position="399"/>
        <end position="417"/>
    </location>
</feature>